<dbReference type="Gene3D" id="2.60.40.10">
    <property type="entry name" value="Immunoglobulins"/>
    <property type="match status" value="1"/>
</dbReference>
<evidence type="ECO:0000313" key="4">
    <source>
        <dbReference type="Proteomes" id="UP000676885"/>
    </source>
</evidence>
<keyword evidence="4" id="KW-1185">Reference proteome</keyword>
<dbReference type="EMBL" id="CP076022">
    <property type="protein sequence ID" value="QWC08965.1"/>
    <property type="molecule type" value="Genomic_DNA"/>
</dbReference>
<dbReference type="Pfam" id="PF22058">
    <property type="entry name" value="X25_BaPul_like"/>
    <property type="match status" value="1"/>
</dbReference>
<feature type="domain" description="Amylopullulanase X25" evidence="2">
    <location>
        <begin position="183"/>
        <end position="271"/>
    </location>
</feature>
<dbReference type="GO" id="GO:0016798">
    <property type="term" value="F:hydrolase activity, acting on glycosyl bonds"/>
    <property type="evidence" value="ECO:0007669"/>
    <property type="project" value="UniProtKB-KW"/>
</dbReference>
<dbReference type="CDD" id="cd12962">
    <property type="entry name" value="X25_BaPul_like"/>
    <property type="match status" value="1"/>
</dbReference>
<dbReference type="Proteomes" id="UP000676885">
    <property type="component" value="Chromosome"/>
</dbReference>
<evidence type="ECO:0000259" key="2">
    <source>
        <dbReference type="Pfam" id="PF22058"/>
    </source>
</evidence>
<dbReference type="RefSeq" id="WP_210229353.1">
    <property type="nucleotide sequence ID" value="NZ_CP076022.1"/>
</dbReference>
<protein>
    <submittedName>
        <fullName evidence="3">Glycosidase</fullName>
    </submittedName>
</protein>
<feature type="compositionally biased region" description="Low complexity" evidence="1">
    <location>
        <begin position="113"/>
        <end position="124"/>
    </location>
</feature>
<name>A0A975M2X3_9MICC</name>
<dbReference type="KEGG" id="ajg:KKR91_10515"/>
<dbReference type="InterPro" id="IPR013783">
    <property type="entry name" value="Ig-like_fold"/>
</dbReference>
<feature type="region of interest" description="Disordered" evidence="1">
    <location>
        <begin position="113"/>
        <end position="136"/>
    </location>
</feature>
<dbReference type="InterPro" id="IPR054409">
    <property type="entry name" value="X25_BaPul-like"/>
</dbReference>
<reference evidence="3 4" key="1">
    <citation type="submission" date="2021-05" db="EMBL/GenBank/DDBJ databases">
        <title>Novel species in genus Arthrobacter.</title>
        <authorList>
            <person name="Zhang G."/>
        </authorList>
    </citation>
    <scope>NUCLEOTIDE SEQUENCE [LARGE SCALE GENOMIC DNA]</scope>
    <source>
        <strain evidence="4">zg-ZUI227</strain>
    </source>
</reference>
<accession>A0A975M2X3</accession>
<sequence>MAQNTMKNTAHRLKAVLEVLAAEDPSAKRRISRGEVLAAALTRVPLEGREEEILAGGAARGERALSTASAKLVKAGWITKEGRAGWSITAHGRQALKDFPETDALLEAMEGVAPKGSGSSPAGGTVSGTGAKGAGRPAADAAAEEVIEEALLEAAAPEMPQEQHGAHRTMHPVQPSFPQPDAVVLAGTVGRALGCADWDPASGDLQMKFDRSDELWNLTADLPAGHYEFKVALNGSWDENYGQDGHRDGANLDIQHAGGPLTFLYDHATHLVVTKPDVGV</sequence>
<proteinExistence type="predicted"/>
<keyword evidence="3" id="KW-0326">Glycosidase</keyword>
<dbReference type="GO" id="GO:0005975">
    <property type="term" value="P:carbohydrate metabolic process"/>
    <property type="evidence" value="ECO:0007669"/>
    <property type="project" value="UniProtKB-ARBA"/>
</dbReference>
<organism evidence="3 4">
    <name type="scientific">Arthrobacter jiangjiafuii</name>
    <dbReference type="NCBI Taxonomy" id="2817475"/>
    <lineage>
        <taxon>Bacteria</taxon>
        <taxon>Bacillati</taxon>
        <taxon>Actinomycetota</taxon>
        <taxon>Actinomycetes</taxon>
        <taxon>Micrococcales</taxon>
        <taxon>Micrococcaceae</taxon>
        <taxon>Arthrobacter</taxon>
    </lineage>
</organism>
<dbReference type="AlphaFoldDB" id="A0A975M2X3"/>
<evidence type="ECO:0000313" key="3">
    <source>
        <dbReference type="EMBL" id="QWC08965.1"/>
    </source>
</evidence>
<gene>
    <name evidence="3" type="ORF">KKR91_10515</name>
</gene>
<evidence type="ECO:0000256" key="1">
    <source>
        <dbReference type="SAM" id="MobiDB-lite"/>
    </source>
</evidence>
<keyword evidence="3" id="KW-0378">Hydrolase</keyword>